<evidence type="ECO:0000256" key="1">
    <source>
        <dbReference type="ARBA" id="ARBA00004117"/>
    </source>
</evidence>
<sequence>MTVNPLALTTGTGVGVSSGYYNNGVSNSVASGDIAGMLTNGVYTAGSAGVAGSTGTTAVPRTADGSSFADLLSSSIGQLQGLQSTADTYAQQAATGDLQDVHDYMIAANEAKLATTAVVTIKNKAVEAFNEIMRMPV</sequence>
<dbReference type="AlphaFoldDB" id="A0A1G7LJ62"/>
<evidence type="ECO:0000313" key="6">
    <source>
        <dbReference type="EMBL" id="SDF49394.1"/>
    </source>
</evidence>
<dbReference type="GO" id="GO:0005198">
    <property type="term" value="F:structural molecule activity"/>
    <property type="evidence" value="ECO:0007669"/>
    <property type="project" value="UniProtKB-UniRule"/>
</dbReference>
<evidence type="ECO:0000256" key="5">
    <source>
        <dbReference type="NCBIfam" id="TIGR00205"/>
    </source>
</evidence>
<comment type="similarity">
    <text evidence="2 4">Belongs to the FliE family.</text>
</comment>
<comment type="subcellular location">
    <subcellularLocation>
        <location evidence="1 4">Bacterial flagellum basal body</location>
    </subcellularLocation>
</comment>
<dbReference type="RefSeq" id="WP_242658057.1">
    <property type="nucleotide sequence ID" value="NZ_FNCF01000001.1"/>
</dbReference>
<dbReference type="HAMAP" id="MF_00724">
    <property type="entry name" value="FliE"/>
    <property type="match status" value="1"/>
</dbReference>
<organism evidence="6 7">
    <name type="scientific">Klenkia brasiliensis</name>
    <dbReference type="NCBI Taxonomy" id="333142"/>
    <lineage>
        <taxon>Bacteria</taxon>
        <taxon>Bacillati</taxon>
        <taxon>Actinomycetota</taxon>
        <taxon>Actinomycetes</taxon>
        <taxon>Geodermatophilales</taxon>
        <taxon>Geodermatophilaceae</taxon>
        <taxon>Klenkia</taxon>
    </lineage>
</organism>
<dbReference type="InterPro" id="IPR001624">
    <property type="entry name" value="FliE"/>
</dbReference>
<keyword evidence="7" id="KW-1185">Reference proteome</keyword>
<evidence type="ECO:0000256" key="3">
    <source>
        <dbReference type="ARBA" id="ARBA00023143"/>
    </source>
</evidence>
<dbReference type="Pfam" id="PF02049">
    <property type="entry name" value="FliE"/>
    <property type="match status" value="1"/>
</dbReference>
<dbReference type="GO" id="GO:0003774">
    <property type="term" value="F:cytoskeletal motor activity"/>
    <property type="evidence" value="ECO:0007669"/>
    <property type="project" value="InterPro"/>
</dbReference>
<evidence type="ECO:0000256" key="2">
    <source>
        <dbReference type="ARBA" id="ARBA00009272"/>
    </source>
</evidence>
<reference evidence="7" key="1">
    <citation type="submission" date="2016-10" db="EMBL/GenBank/DDBJ databases">
        <authorList>
            <person name="Varghese N."/>
            <person name="Submissions S."/>
        </authorList>
    </citation>
    <scope>NUCLEOTIDE SEQUENCE [LARGE SCALE GENOMIC DNA]</scope>
    <source>
        <strain evidence="7">DSM 44526</strain>
    </source>
</reference>
<dbReference type="EMBL" id="FNCF01000001">
    <property type="protein sequence ID" value="SDF49394.1"/>
    <property type="molecule type" value="Genomic_DNA"/>
</dbReference>
<dbReference type="PRINTS" id="PR01006">
    <property type="entry name" value="FLGHOOKFLIE"/>
</dbReference>
<dbReference type="GO" id="GO:0009425">
    <property type="term" value="C:bacterial-type flagellum basal body"/>
    <property type="evidence" value="ECO:0007669"/>
    <property type="project" value="UniProtKB-SubCell"/>
</dbReference>
<dbReference type="PANTHER" id="PTHR34653">
    <property type="match status" value="1"/>
</dbReference>
<name>A0A1G7LJ62_9ACTN</name>
<dbReference type="GO" id="GO:0071973">
    <property type="term" value="P:bacterial-type flagellum-dependent cell motility"/>
    <property type="evidence" value="ECO:0007669"/>
    <property type="project" value="InterPro"/>
</dbReference>
<keyword evidence="3 4" id="KW-0975">Bacterial flagellum</keyword>
<keyword evidence="6" id="KW-0966">Cell projection</keyword>
<keyword evidence="6" id="KW-0282">Flagellum</keyword>
<proteinExistence type="inferred from homology"/>
<evidence type="ECO:0000256" key="4">
    <source>
        <dbReference type="HAMAP-Rule" id="MF_00724"/>
    </source>
</evidence>
<accession>A0A1G7LJ62</accession>
<keyword evidence="6" id="KW-0969">Cilium</keyword>
<protein>
    <recommendedName>
        <fullName evidence="4 5">Flagellar hook-basal body complex protein FliE</fullName>
    </recommendedName>
</protein>
<dbReference type="PANTHER" id="PTHR34653:SF1">
    <property type="entry name" value="FLAGELLAR HOOK-BASAL BODY COMPLEX PROTEIN FLIE"/>
    <property type="match status" value="1"/>
</dbReference>
<dbReference type="NCBIfam" id="TIGR00205">
    <property type="entry name" value="fliE"/>
    <property type="match status" value="1"/>
</dbReference>
<evidence type="ECO:0000313" key="7">
    <source>
        <dbReference type="Proteomes" id="UP000198863"/>
    </source>
</evidence>
<gene>
    <name evidence="4" type="primary">fliE</name>
    <name evidence="6" type="ORF">SAMN05660324_0281</name>
</gene>
<dbReference type="Proteomes" id="UP000198863">
    <property type="component" value="Unassembled WGS sequence"/>
</dbReference>